<evidence type="ECO:0000313" key="1">
    <source>
        <dbReference type="EMBL" id="ARM71029.1"/>
    </source>
</evidence>
<dbReference type="EMBL" id="KY612839">
    <property type="protein sequence ID" value="ARM71029.1"/>
    <property type="molecule type" value="Genomic_DNA"/>
</dbReference>
<keyword evidence="2" id="KW-1185">Reference proteome</keyword>
<accession>A0A1W6JUS8</accession>
<sequence length="59" mass="6957">MQLLETYERVQFTNGIAFVTNVQVFKCIPDKGIKESKVPINHFLPWLRTGKYRRLSKCN</sequence>
<protein>
    <submittedName>
        <fullName evidence="1">Uncharacterized protein</fullName>
    </submittedName>
</protein>
<reference evidence="1 2" key="1">
    <citation type="submission" date="2017-02" db="EMBL/GenBank/DDBJ databases">
        <title>Comeplete genome sequence of Bacteriophage pVco-5, that infects Vibrio corallilyticus.</title>
        <authorList>
            <person name="Kim H.J."/>
            <person name="Park S.C."/>
        </authorList>
    </citation>
    <scope>NUCLEOTIDE SEQUENCE [LARGE SCALE GENOMIC DNA]</scope>
</reference>
<organism evidence="1 2">
    <name type="scientific">Vibrio phage pVco-5</name>
    <dbReference type="NCBI Taxonomy" id="1965485"/>
    <lineage>
        <taxon>Viruses</taxon>
        <taxon>Duplodnaviria</taxon>
        <taxon>Heunggongvirae</taxon>
        <taxon>Uroviricota</taxon>
        <taxon>Caudoviricetes</taxon>
        <taxon>Schitoviridae</taxon>
        <taxon>Vicoquintavirus</taxon>
        <taxon>Vicoquintavirus Pvco5</taxon>
    </lineage>
</organism>
<proteinExistence type="predicted"/>
<dbReference type="Proteomes" id="UP000225564">
    <property type="component" value="Segment"/>
</dbReference>
<evidence type="ECO:0000313" key="2">
    <source>
        <dbReference type="Proteomes" id="UP000225564"/>
    </source>
</evidence>
<name>A0A1W6JUS8_9CAUD</name>
<gene>
    <name evidence="1" type="ORF">pVco5_041</name>
</gene>